<dbReference type="InterPro" id="IPR013818">
    <property type="entry name" value="Lipase"/>
</dbReference>
<gene>
    <name evidence="6" type="ORF">GE061_017119</name>
</gene>
<dbReference type="Gene3D" id="3.40.50.1820">
    <property type="entry name" value="alpha/beta hydrolase"/>
    <property type="match status" value="1"/>
</dbReference>
<comment type="similarity">
    <text evidence="2 4">Belongs to the AB hydrolase superfamily. Lipase family.</text>
</comment>
<dbReference type="Proteomes" id="UP000466442">
    <property type="component" value="Unassembled WGS sequence"/>
</dbReference>
<dbReference type="GO" id="GO:0005615">
    <property type="term" value="C:extracellular space"/>
    <property type="evidence" value="ECO:0007669"/>
    <property type="project" value="TreeGrafter"/>
</dbReference>
<dbReference type="InterPro" id="IPR033906">
    <property type="entry name" value="Lipase_N"/>
</dbReference>
<dbReference type="FunFam" id="3.40.50.1820:FF:000122">
    <property type="entry name" value="Vitellogenin-3-like Protein"/>
    <property type="match status" value="1"/>
</dbReference>
<dbReference type="InterPro" id="IPR029058">
    <property type="entry name" value="AB_hydrolase_fold"/>
</dbReference>
<dbReference type="InterPro" id="IPR000734">
    <property type="entry name" value="TAG_lipase"/>
</dbReference>
<dbReference type="OrthoDB" id="199913at2759"/>
<dbReference type="AlphaFoldDB" id="A0A8S9XK56"/>
<proteinExistence type="inferred from homology"/>
<evidence type="ECO:0000256" key="1">
    <source>
        <dbReference type="ARBA" id="ARBA00004613"/>
    </source>
</evidence>
<comment type="subcellular location">
    <subcellularLocation>
        <location evidence="1">Secreted</location>
    </subcellularLocation>
</comment>
<dbReference type="CDD" id="cd00707">
    <property type="entry name" value="Pancreat_lipase_like"/>
    <property type="match status" value="1"/>
</dbReference>
<keyword evidence="3" id="KW-0964">Secreted</keyword>
<protein>
    <recommendedName>
        <fullName evidence="5">Lipase domain-containing protein</fullName>
    </recommendedName>
</protein>
<evidence type="ECO:0000256" key="3">
    <source>
        <dbReference type="ARBA" id="ARBA00022525"/>
    </source>
</evidence>
<evidence type="ECO:0000313" key="6">
    <source>
        <dbReference type="EMBL" id="KAF6208661.1"/>
    </source>
</evidence>
<dbReference type="GO" id="GO:0016042">
    <property type="term" value="P:lipid catabolic process"/>
    <property type="evidence" value="ECO:0007669"/>
    <property type="project" value="TreeGrafter"/>
</dbReference>
<name>A0A8S9XK56_APOLU</name>
<evidence type="ECO:0000256" key="2">
    <source>
        <dbReference type="ARBA" id="ARBA00010701"/>
    </source>
</evidence>
<dbReference type="SUPFAM" id="SSF53474">
    <property type="entry name" value="alpha/beta-Hydrolases"/>
    <property type="match status" value="1"/>
</dbReference>
<dbReference type="PRINTS" id="PR00821">
    <property type="entry name" value="TAGLIPASE"/>
</dbReference>
<evidence type="ECO:0000313" key="7">
    <source>
        <dbReference type="Proteomes" id="UP000466442"/>
    </source>
</evidence>
<dbReference type="GO" id="GO:0017171">
    <property type="term" value="F:serine hydrolase activity"/>
    <property type="evidence" value="ECO:0007669"/>
    <property type="project" value="TreeGrafter"/>
</dbReference>
<evidence type="ECO:0000256" key="4">
    <source>
        <dbReference type="RuleBase" id="RU004262"/>
    </source>
</evidence>
<dbReference type="Pfam" id="PF00151">
    <property type="entry name" value="Lipase"/>
    <property type="match status" value="1"/>
</dbReference>
<organism evidence="6 7">
    <name type="scientific">Apolygus lucorum</name>
    <name type="common">Small green plant bug</name>
    <name type="synonym">Lygocoris lucorum</name>
    <dbReference type="NCBI Taxonomy" id="248454"/>
    <lineage>
        <taxon>Eukaryota</taxon>
        <taxon>Metazoa</taxon>
        <taxon>Ecdysozoa</taxon>
        <taxon>Arthropoda</taxon>
        <taxon>Hexapoda</taxon>
        <taxon>Insecta</taxon>
        <taxon>Pterygota</taxon>
        <taxon>Neoptera</taxon>
        <taxon>Paraneoptera</taxon>
        <taxon>Hemiptera</taxon>
        <taxon>Heteroptera</taxon>
        <taxon>Panheteroptera</taxon>
        <taxon>Cimicomorpha</taxon>
        <taxon>Miridae</taxon>
        <taxon>Mirini</taxon>
        <taxon>Apolygus</taxon>
    </lineage>
</organism>
<dbReference type="GO" id="GO:0016298">
    <property type="term" value="F:lipase activity"/>
    <property type="evidence" value="ECO:0007669"/>
    <property type="project" value="InterPro"/>
</dbReference>
<dbReference type="EMBL" id="WIXP02000007">
    <property type="protein sequence ID" value="KAF6208661.1"/>
    <property type="molecule type" value="Genomic_DNA"/>
</dbReference>
<feature type="domain" description="Lipase" evidence="5">
    <location>
        <begin position="70"/>
        <end position="322"/>
    </location>
</feature>
<dbReference type="PANTHER" id="PTHR11610:SF169">
    <property type="entry name" value="GH15759P-RELATED"/>
    <property type="match status" value="1"/>
</dbReference>
<reference evidence="6" key="1">
    <citation type="journal article" date="2021" name="Mol. Ecol. Resour.">
        <title>Apolygus lucorum genome provides insights into omnivorousness and mesophyll feeding.</title>
        <authorList>
            <person name="Liu Y."/>
            <person name="Liu H."/>
            <person name="Wang H."/>
            <person name="Huang T."/>
            <person name="Liu B."/>
            <person name="Yang B."/>
            <person name="Yin L."/>
            <person name="Li B."/>
            <person name="Zhang Y."/>
            <person name="Zhang S."/>
            <person name="Jiang F."/>
            <person name="Zhang X."/>
            <person name="Ren Y."/>
            <person name="Wang B."/>
            <person name="Wang S."/>
            <person name="Lu Y."/>
            <person name="Wu K."/>
            <person name="Fan W."/>
            <person name="Wang G."/>
        </authorList>
    </citation>
    <scope>NUCLEOTIDE SEQUENCE</scope>
    <source>
        <strain evidence="6">12Hb</strain>
    </source>
</reference>
<accession>A0A8S9XK56</accession>
<evidence type="ECO:0000259" key="5">
    <source>
        <dbReference type="Pfam" id="PF00151"/>
    </source>
</evidence>
<comment type="caution">
    <text evidence="6">The sequence shown here is derived from an EMBL/GenBank/DDBJ whole genome shotgun (WGS) entry which is preliminary data.</text>
</comment>
<sequence>MNYLYEIFCTTATLYFAGNPYTIQIIPKGDCSYCCPMYPEKDITLHLSTKINNIREHNLFKSWGEDYYIRNNKPIVIYIHGFSEQASGPNPQTIKKAYMHRGDENLILVDWSTLAALPWYDHAVQNTRFVALTVSNFIDDLVHKGVALERFHVVGFSLGAEIAGLVGKMIKSGKLRRITGLDPAMPLYLGAGPRGRLDSNDAHFVDVIHTDGGILGFARPLGHADFYPNGGTPAQPGCTVEAIVEEQRIDEYVACSHNKAWKYFAESVMHPADFPSVHCKNLDEFESGGCEDARSEPGYMGYLADPTMRGTFFLQTNEKEPYGRGLEGRVFQERSLENATSTKRQRSLIL</sequence>
<dbReference type="PANTHER" id="PTHR11610">
    <property type="entry name" value="LIPASE"/>
    <property type="match status" value="1"/>
</dbReference>
<keyword evidence="7" id="KW-1185">Reference proteome</keyword>